<evidence type="ECO:0000256" key="4">
    <source>
        <dbReference type="ARBA" id="ARBA00023315"/>
    </source>
</evidence>
<evidence type="ECO:0000256" key="3">
    <source>
        <dbReference type="ARBA" id="ARBA00022679"/>
    </source>
</evidence>
<dbReference type="STRING" id="316055.RPE_1632"/>
<dbReference type="AlphaFoldDB" id="Q07R53"/>
<dbReference type="PROSITE" id="PS51186">
    <property type="entry name" value="GNAT"/>
    <property type="match status" value="1"/>
</dbReference>
<dbReference type="InterPro" id="IPR016181">
    <property type="entry name" value="Acyl_CoA_acyltransferase"/>
</dbReference>
<dbReference type="eggNOG" id="COG0456">
    <property type="taxonomic scope" value="Bacteria"/>
</dbReference>
<dbReference type="OrthoDB" id="9793394at2"/>
<comment type="catalytic activity">
    <reaction evidence="5">
        <text>glycyl-tRNA(Gly) + acetyl-CoA = N-acetylglycyl-tRNA(Gly) + CoA + H(+)</text>
        <dbReference type="Rhea" id="RHEA:81867"/>
        <dbReference type="Rhea" id="RHEA-COMP:9683"/>
        <dbReference type="Rhea" id="RHEA-COMP:19766"/>
        <dbReference type="ChEBI" id="CHEBI:15378"/>
        <dbReference type="ChEBI" id="CHEBI:57287"/>
        <dbReference type="ChEBI" id="CHEBI:57288"/>
        <dbReference type="ChEBI" id="CHEBI:78522"/>
        <dbReference type="ChEBI" id="CHEBI:232036"/>
    </reaction>
</comment>
<sequence>MPAPDRQRLDLTKVVIRPFSDQAIVNRFSCGKRPLDQFLKNKAKKASRRLEHGVFCAFLEGSDNVIGYYALQLGSDSVSDLPEASKDKYIGNYTAFPAVNLSFLAVDSNFRRQGLGSHLLMDVFSRVAIISECAGFYALTLTSLDDDSTAFYQSIGFRIYSENTKLPKMLYPLEDILTLVRGNPLHAANTDSTGEKRGVLGWRW</sequence>
<dbReference type="SUPFAM" id="SSF55729">
    <property type="entry name" value="Acyl-CoA N-acyltransferases (Nat)"/>
    <property type="match status" value="1"/>
</dbReference>
<keyword evidence="1" id="KW-0678">Repressor</keyword>
<dbReference type="Gene3D" id="3.40.630.30">
    <property type="match status" value="1"/>
</dbReference>
<gene>
    <name evidence="7" type="ordered locus">RPE_1632</name>
</gene>
<evidence type="ECO:0000256" key="2">
    <source>
        <dbReference type="ARBA" id="ARBA00022649"/>
    </source>
</evidence>
<dbReference type="KEGG" id="rpe:RPE_1632"/>
<dbReference type="Pfam" id="PF13508">
    <property type="entry name" value="Acetyltransf_7"/>
    <property type="match status" value="1"/>
</dbReference>
<dbReference type="EMBL" id="CP000463">
    <property type="protein sequence ID" value="ABJ05581.1"/>
    <property type="molecule type" value="Genomic_DNA"/>
</dbReference>
<dbReference type="PANTHER" id="PTHR36449:SF1">
    <property type="entry name" value="ACETYLTRANSFERASE"/>
    <property type="match status" value="1"/>
</dbReference>
<feature type="domain" description="N-acetyltransferase" evidence="6">
    <location>
        <begin position="14"/>
        <end position="174"/>
    </location>
</feature>
<dbReference type="InterPro" id="IPR000182">
    <property type="entry name" value="GNAT_dom"/>
</dbReference>
<dbReference type="HOGENOM" id="CLU_1425167_0_0_5"/>
<dbReference type="PANTHER" id="PTHR36449">
    <property type="entry name" value="ACETYLTRANSFERASE-RELATED"/>
    <property type="match status" value="1"/>
</dbReference>
<evidence type="ECO:0000256" key="5">
    <source>
        <dbReference type="ARBA" id="ARBA00049880"/>
    </source>
</evidence>
<name>Q07R53_RHOP5</name>
<reference evidence="7" key="1">
    <citation type="submission" date="2006-09" db="EMBL/GenBank/DDBJ databases">
        <title>Complete sequence of Rhodopseudomonas palustris BisA53.</title>
        <authorList>
            <consortium name="US DOE Joint Genome Institute"/>
            <person name="Copeland A."/>
            <person name="Lucas S."/>
            <person name="Lapidus A."/>
            <person name="Barry K."/>
            <person name="Detter J.C."/>
            <person name="Glavina del Rio T."/>
            <person name="Hammon N."/>
            <person name="Israni S."/>
            <person name="Dalin E."/>
            <person name="Tice H."/>
            <person name="Pitluck S."/>
            <person name="Chain P."/>
            <person name="Malfatti S."/>
            <person name="Shin M."/>
            <person name="Vergez L."/>
            <person name="Schmutz J."/>
            <person name="Larimer F."/>
            <person name="Land M."/>
            <person name="Hauser L."/>
            <person name="Pelletier D.A."/>
            <person name="Kyrpides N."/>
            <person name="Kim E."/>
            <person name="Harwood C.S."/>
            <person name="Oda Y."/>
            <person name="Richardson P."/>
        </authorList>
    </citation>
    <scope>NUCLEOTIDE SEQUENCE [LARGE SCALE GENOMIC DNA]</scope>
    <source>
        <strain evidence="7">BisA53</strain>
    </source>
</reference>
<dbReference type="CDD" id="cd04301">
    <property type="entry name" value="NAT_SF"/>
    <property type="match status" value="1"/>
</dbReference>
<evidence type="ECO:0000259" key="6">
    <source>
        <dbReference type="PROSITE" id="PS51186"/>
    </source>
</evidence>
<proteinExistence type="predicted"/>
<dbReference type="GO" id="GO:0016747">
    <property type="term" value="F:acyltransferase activity, transferring groups other than amino-acyl groups"/>
    <property type="evidence" value="ECO:0007669"/>
    <property type="project" value="InterPro"/>
</dbReference>
<protein>
    <submittedName>
        <fullName evidence="7">GCN5-related N-acetyltransferase</fullName>
    </submittedName>
</protein>
<evidence type="ECO:0000256" key="1">
    <source>
        <dbReference type="ARBA" id="ARBA00022491"/>
    </source>
</evidence>
<accession>Q07R53</accession>
<keyword evidence="3 7" id="KW-0808">Transferase</keyword>
<organism evidence="7">
    <name type="scientific">Rhodopseudomonas palustris (strain BisA53)</name>
    <dbReference type="NCBI Taxonomy" id="316055"/>
    <lineage>
        <taxon>Bacteria</taxon>
        <taxon>Pseudomonadati</taxon>
        <taxon>Pseudomonadota</taxon>
        <taxon>Alphaproteobacteria</taxon>
        <taxon>Hyphomicrobiales</taxon>
        <taxon>Nitrobacteraceae</taxon>
        <taxon>Rhodopseudomonas</taxon>
    </lineage>
</organism>
<keyword evidence="2" id="KW-1277">Toxin-antitoxin system</keyword>
<keyword evidence="4" id="KW-0012">Acyltransferase</keyword>
<evidence type="ECO:0000313" key="7">
    <source>
        <dbReference type="EMBL" id="ABJ05581.1"/>
    </source>
</evidence>